<dbReference type="Proteomes" id="UP000185557">
    <property type="component" value="Unassembled WGS sequence"/>
</dbReference>
<dbReference type="AlphaFoldDB" id="A0A1U7J203"/>
<evidence type="ECO:0000256" key="1">
    <source>
        <dbReference type="ARBA" id="ARBA00022574"/>
    </source>
</evidence>
<dbReference type="Gene3D" id="2.130.10.10">
    <property type="entry name" value="YVTN repeat-like/Quinoprotein amine dehydrogenase"/>
    <property type="match status" value="2"/>
</dbReference>
<organism evidence="4 5">
    <name type="scientific">Phormidium tenue NIES-30</name>
    <dbReference type="NCBI Taxonomy" id="549789"/>
    <lineage>
        <taxon>Bacteria</taxon>
        <taxon>Bacillati</taxon>
        <taxon>Cyanobacteriota</taxon>
        <taxon>Cyanophyceae</taxon>
        <taxon>Oscillatoriophycideae</taxon>
        <taxon>Oscillatoriales</taxon>
        <taxon>Oscillatoriaceae</taxon>
        <taxon>Phormidium</taxon>
    </lineage>
</organism>
<dbReference type="InterPro" id="IPR001680">
    <property type="entry name" value="WD40_rpt"/>
</dbReference>
<feature type="repeat" description="WD" evidence="3">
    <location>
        <begin position="443"/>
        <end position="484"/>
    </location>
</feature>
<dbReference type="STRING" id="549789.NIES30_17725"/>
<dbReference type="PANTHER" id="PTHR19848:SF8">
    <property type="entry name" value="F-BOX AND WD REPEAT DOMAIN CONTAINING 7"/>
    <property type="match status" value="1"/>
</dbReference>
<accession>A0A1U7J203</accession>
<evidence type="ECO:0000313" key="4">
    <source>
        <dbReference type="EMBL" id="OKH46137.1"/>
    </source>
</evidence>
<reference evidence="4 5" key="1">
    <citation type="submission" date="2016-11" db="EMBL/GenBank/DDBJ databases">
        <title>Draft Genome Sequences of Nine Cyanobacterial Strains from Diverse Habitats.</title>
        <authorList>
            <person name="Zhu T."/>
            <person name="Hou S."/>
            <person name="Lu X."/>
            <person name="Hess W.R."/>
        </authorList>
    </citation>
    <scope>NUCLEOTIDE SEQUENCE [LARGE SCALE GENOMIC DNA]</scope>
    <source>
        <strain evidence="4 5">NIES-30</strain>
    </source>
</reference>
<keyword evidence="2" id="KW-0677">Repeat</keyword>
<feature type="repeat" description="WD" evidence="3">
    <location>
        <begin position="487"/>
        <end position="521"/>
    </location>
</feature>
<dbReference type="InterPro" id="IPR036322">
    <property type="entry name" value="WD40_repeat_dom_sf"/>
</dbReference>
<protein>
    <submittedName>
        <fullName evidence="4">Uncharacterized protein</fullName>
    </submittedName>
</protein>
<dbReference type="PANTHER" id="PTHR19848">
    <property type="entry name" value="WD40 REPEAT PROTEIN"/>
    <property type="match status" value="1"/>
</dbReference>
<evidence type="ECO:0000256" key="3">
    <source>
        <dbReference type="PROSITE-ProRule" id="PRU00221"/>
    </source>
</evidence>
<dbReference type="OrthoDB" id="5197333at2"/>
<keyword evidence="5" id="KW-1185">Reference proteome</keyword>
<evidence type="ECO:0000256" key="2">
    <source>
        <dbReference type="ARBA" id="ARBA00022737"/>
    </source>
</evidence>
<dbReference type="PROSITE" id="PS50294">
    <property type="entry name" value="WD_REPEATS_REGION"/>
    <property type="match status" value="2"/>
</dbReference>
<feature type="repeat" description="WD" evidence="3">
    <location>
        <begin position="349"/>
        <end position="381"/>
    </location>
</feature>
<dbReference type="RefSeq" id="WP_073609769.1">
    <property type="nucleotide sequence ID" value="NZ_MRCG01000014.1"/>
</dbReference>
<dbReference type="SUPFAM" id="SSF50978">
    <property type="entry name" value="WD40 repeat-like"/>
    <property type="match status" value="1"/>
</dbReference>
<name>A0A1U7J203_9CYAN</name>
<dbReference type="Pfam" id="PF00400">
    <property type="entry name" value="WD40"/>
    <property type="match status" value="3"/>
</dbReference>
<dbReference type="InterPro" id="IPR015943">
    <property type="entry name" value="WD40/YVTN_repeat-like_dom_sf"/>
</dbReference>
<dbReference type="SMART" id="SM00320">
    <property type="entry name" value="WD40"/>
    <property type="match status" value="4"/>
</dbReference>
<dbReference type="EMBL" id="MRCG01000014">
    <property type="protein sequence ID" value="OKH46137.1"/>
    <property type="molecule type" value="Genomic_DNA"/>
</dbReference>
<sequence length="521" mass="58215">MSEIQAWRFLVSRNQFLDYRTVVAPDFMCQVNIASLLAKTAEGDPIDDNLAYYREIYGSKCGDLTIIYRVHEAQAKEINDGAEGILKDSFGREIYLIEGVVLRGIQASLAIMLECLDFNHQQLIEDYRNFWEWVAPQSAIPSEVKILALTNGTALEKINLPPYSLGNKGATRNISVKDNYKELDGLDEFTHNLRKPQSIDFYEEIYQCYFLNDEEILVYLGASPVVPQNRKVVLFNIQTENSQNLIEGELFTRSIENIHLSFDRNTLISSNRRFLGKDESSQHLGPGASFLPYFLKAYIFSSKREVVIYEGGGDIIAISKDGKWVINASSNHLNPELFDIKGGGKKILVGGHKHKITYVASSSYNNVFASGDESGFIRLWSCDSFDSIGGLEVFDDSIDAIAFSPRTRLLVCSGDKGEIRTVDYRDTVGAKNSRERIGTHIGTKGKKTKVNALCFSSDGKIFASAGDDGSIRIWDISKGQTQDGQLLSGHYRPVTSVSFSPNGRFLASGSKDYTVKIWQLI</sequence>
<keyword evidence="1 3" id="KW-0853">WD repeat</keyword>
<proteinExistence type="predicted"/>
<dbReference type="PROSITE" id="PS50082">
    <property type="entry name" value="WD_REPEATS_2"/>
    <property type="match status" value="3"/>
</dbReference>
<comment type="caution">
    <text evidence="4">The sequence shown here is derived from an EMBL/GenBank/DDBJ whole genome shotgun (WGS) entry which is preliminary data.</text>
</comment>
<evidence type="ECO:0000313" key="5">
    <source>
        <dbReference type="Proteomes" id="UP000185557"/>
    </source>
</evidence>
<gene>
    <name evidence="4" type="ORF">NIES30_17725</name>
</gene>